<sequence length="108" mass="12181">MADSSNKMTKRKAELLVQSALLREKLAVEALSLFQMPDIVSKGLGFLSGFNKIKKNPLVVAPVILTLLALRPRRIISWAVSATVLFKTWRRFKPVLSFVLGFLARRKK</sequence>
<keyword evidence="2" id="KW-1185">Reference proteome</keyword>
<dbReference type="EMBL" id="GG658170">
    <property type="protein sequence ID" value="EEO30831.1"/>
    <property type="molecule type" value="Genomic_DNA"/>
</dbReference>
<evidence type="ECO:0000313" key="1">
    <source>
        <dbReference type="EMBL" id="EEO30831.1"/>
    </source>
</evidence>
<dbReference type="STRING" id="847.BRW83_0227"/>
<dbReference type="Pfam" id="PF13997">
    <property type="entry name" value="YqjK"/>
    <property type="match status" value="1"/>
</dbReference>
<evidence type="ECO:0000313" key="2">
    <source>
        <dbReference type="Proteomes" id="UP000005089"/>
    </source>
</evidence>
<dbReference type="InterPro" id="IPR025612">
    <property type="entry name" value="YqjK"/>
</dbReference>
<dbReference type="Proteomes" id="UP000005089">
    <property type="component" value="Unassembled WGS sequence"/>
</dbReference>
<dbReference type="OrthoDB" id="9920175at2"/>
<gene>
    <name evidence="1" type="ORF">OFBG_01859</name>
</gene>
<protein>
    <recommendedName>
        <fullName evidence="3">YqjK-like protein</fullName>
    </recommendedName>
</protein>
<organism evidence="1 2">
    <name type="scientific">Oxalobacter formigenes OXCC13</name>
    <dbReference type="NCBI Taxonomy" id="556269"/>
    <lineage>
        <taxon>Bacteria</taxon>
        <taxon>Pseudomonadati</taxon>
        <taxon>Pseudomonadota</taxon>
        <taxon>Betaproteobacteria</taxon>
        <taxon>Burkholderiales</taxon>
        <taxon>Oxalobacteraceae</taxon>
        <taxon>Oxalobacter</taxon>
    </lineage>
</organism>
<reference evidence="1 2" key="1">
    <citation type="submission" date="2009-02" db="EMBL/GenBank/DDBJ databases">
        <title>The Genome Sequence of Oxalobacter formigenes OXCC13.</title>
        <authorList>
            <consortium name="The Broad Institute Genome Sequencing Platform"/>
            <person name="Ward D."/>
            <person name="Young S.K."/>
            <person name="Kodira C.D."/>
            <person name="Zeng Q."/>
            <person name="Koehrsen M."/>
            <person name="Alvarado L."/>
            <person name="Berlin A."/>
            <person name="Borenstein D."/>
            <person name="Chen Z."/>
            <person name="Engels R."/>
            <person name="Freedman E."/>
            <person name="Gellesch M."/>
            <person name="Goldberg J."/>
            <person name="Griggs A."/>
            <person name="Gujja S."/>
            <person name="Heiman D."/>
            <person name="Hepburn T."/>
            <person name="Howarth C."/>
            <person name="Jen D."/>
            <person name="Larson L."/>
            <person name="Lewis B."/>
            <person name="Mehta T."/>
            <person name="Park D."/>
            <person name="Pearson M."/>
            <person name="Roberts A."/>
            <person name="Saif S."/>
            <person name="Shea T."/>
            <person name="Shenoy N."/>
            <person name="Sisk P."/>
            <person name="Stolte C."/>
            <person name="Sykes S."/>
            <person name="Walk T."/>
            <person name="White J."/>
            <person name="Yandava C."/>
            <person name="Allison M.J."/>
            <person name="Lander E."/>
            <person name="Nusbaum C."/>
            <person name="Galagan J."/>
            <person name="Birren B."/>
        </authorList>
    </citation>
    <scope>NUCLEOTIDE SEQUENCE [LARGE SCALE GENOMIC DNA]</scope>
    <source>
        <strain evidence="1 2">OXCC13</strain>
    </source>
</reference>
<name>C3XCA5_OXAFO</name>
<proteinExistence type="predicted"/>
<evidence type="ECO:0008006" key="3">
    <source>
        <dbReference type="Google" id="ProtNLM"/>
    </source>
</evidence>
<dbReference type="HOGENOM" id="CLU_2194312_0_0_4"/>
<dbReference type="AlphaFoldDB" id="C3XCA5"/>
<accession>C3XCA5</accession>